<gene>
    <name evidence="1" type="ORF">LCGC14_2991510</name>
</gene>
<proteinExistence type="predicted"/>
<organism evidence="1">
    <name type="scientific">marine sediment metagenome</name>
    <dbReference type="NCBI Taxonomy" id="412755"/>
    <lineage>
        <taxon>unclassified sequences</taxon>
        <taxon>metagenomes</taxon>
        <taxon>ecological metagenomes</taxon>
    </lineage>
</organism>
<dbReference type="AlphaFoldDB" id="A0A0F8XR89"/>
<dbReference type="SUPFAM" id="SSF57938">
    <property type="entry name" value="DnaJ/Hsp40 cysteine-rich domain"/>
    <property type="match status" value="1"/>
</dbReference>
<dbReference type="InterPro" id="IPR036410">
    <property type="entry name" value="HSP_DnaJ_Cys-rich_dom_sf"/>
</dbReference>
<dbReference type="EMBL" id="LAZR01061368">
    <property type="protein sequence ID" value="KKK63715.1"/>
    <property type="molecule type" value="Genomic_DNA"/>
</dbReference>
<evidence type="ECO:0000313" key="1">
    <source>
        <dbReference type="EMBL" id="KKK63715.1"/>
    </source>
</evidence>
<dbReference type="Gene3D" id="6.20.20.10">
    <property type="match status" value="1"/>
</dbReference>
<name>A0A0F8XR89_9ZZZZ</name>
<comment type="caution">
    <text evidence="1">The sequence shown here is derived from an EMBL/GenBank/DDBJ whole genome shotgun (WGS) entry which is preliminary data.</text>
</comment>
<accession>A0A0F8XR89</accession>
<reference evidence="1" key="1">
    <citation type="journal article" date="2015" name="Nature">
        <title>Complex archaea that bridge the gap between prokaryotes and eukaryotes.</title>
        <authorList>
            <person name="Spang A."/>
            <person name="Saw J.H."/>
            <person name="Jorgensen S.L."/>
            <person name="Zaremba-Niedzwiedzka K."/>
            <person name="Martijn J."/>
            <person name="Lind A.E."/>
            <person name="van Eijk R."/>
            <person name="Schleper C."/>
            <person name="Guy L."/>
            <person name="Ettema T.J."/>
        </authorList>
    </citation>
    <scope>NUCLEOTIDE SEQUENCE</scope>
</reference>
<protein>
    <submittedName>
        <fullName evidence="1">Uncharacterized protein</fullName>
    </submittedName>
</protein>
<sequence>MDYREKIASEIAVAWMQVKWQGQYNLADQILNIPAVERVCPECKGEGTGQFYFNQNAPCDVCKGTGKVSFTIREAVKE</sequence>